<protein>
    <submittedName>
        <fullName evidence="1">Uncharacterized protein</fullName>
    </submittedName>
</protein>
<evidence type="ECO:0000313" key="2">
    <source>
        <dbReference type="Proteomes" id="UP000054632"/>
    </source>
</evidence>
<sequence length="120" mass="13056">MVNASVGLLANGNRKKLMLNNRFCVLSVVHRIFKAATTSQPCFGSGNLRISKKSTVGTGGKKVGAIVCVAIGDLERDILKMSELYNENHLESMNNIHQNTIHSITSKAHLGIHNNVHSHP</sequence>
<organism evidence="1 2">
    <name type="scientific">Trichinella pseudospiralis</name>
    <name type="common">Parasitic roundworm</name>
    <dbReference type="NCBI Taxonomy" id="6337"/>
    <lineage>
        <taxon>Eukaryota</taxon>
        <taxon>Metazoa</taxon>
        <taxon>Ecdysozoa</taxon>
        <taxon>Nematoda</taxon>
        <taxon>Enoplea</taxon>
        <taxon>Dorylaimia</taxon>
        <taxon>Trichinellida</taxon>
        <taxon>Trichinellidae</taxon>
        <taxon>Trichinella</taxon>
    </lineage>
</organism>
<accession>A0A0V1EP45</accession>
<reference evidence="1 2" key="1">
    <citation type="submission" date="2015-01" db="EMBL/GenBank/DDBJ databases">
        <title>Evolution of Trichinella species and genotypes.</title>
        <authorList>
            <person name="Korhonen P.K."/>
            <person name="Edoardo P."/>
            <person name="Giuseppe L.R."/>
            <person name="Gasser R.B."/>
        </authorList>
    </citation>
    <scope>NUCLEOTIDE SEQUENCE [LARGE SCALE GENOMIC DNA]</scope>
    <source>
        <strain evidence="1">ISS13</strain>
    </source>
</reference>
<dbReference type="EMBL" id="JYDR01000017">
    <property type="protein sequence ID" value="KRY75546.1"/>
    <property type="molecule type" value="Genomic_DNA"/>
</dbReference>
<name>A0A0V1EP45_TRIPS</name>
<gene>
    <name evidence="1" type="ORF">T4A_2923</name>
</gene>
<dbReference type="Proteomes" id="UP000054632">
    <property type="component" value="Unassembled WGS sequence"/>
</dbReference>
<proteinExistence type="predicted"/>
<comment type="caution">
    <text evidence="1">The sequence shown here is derived from an EMBL/GenBank/DDBJ whole genome shotgun (WGS) entry which is preliminary data.</text>
</comment>
<dbReference type="AlphaFoldDB" id="A0A0V1EP45"/>
<evidence type="ECO:0000313" key="1">
    <source>
        <dbReference type="EMBL" id="KRY75546.1"/>
    </source>
</evidence>